<gene>
    <name evidence="2" type="ORF">LWI28_018544</name>
</gene>
<dbReference type="Pfam" id="PF04646">
    <property type="entry name" value="DUF604"/>
    <property type="match status" value="1"/>
</dbReference>
<proteinExistence type="predicted"/>
<evidence type="ECO:0000256" key="1">
    <source>
        <dbReference type="SAM" id="Phobius"/>
    </source>
</evidence>
<dbReference type="InterPro" id="IPR006740">
    <property type="entry name" value="DUF604"/>
</dbReference>
<comment type="caution">
    <text evidence="2">The sequence shown here is derived from an EMBL/GenBank/DDBJ whole genome shotgun (WGS) entry which is preliminary data.</text>
</comment>
<name>A0AAD5I7F2_ACENE</name>
<keyword evidence="3" id="KW-1185">Reference proteome</keyword>
<evidence type="ECO:0000313" key="3">
    <source>
        <dbReference type="Proteomes" id="UP001064489"/>
    </source>
</evidence>
<reference evidence="2" key="1">
    <citation type="journal article" date="2022" name="Plant J.">
        <title>Strategies of tolerance reflected in two North American maple genomes.</title>
        <authorList>
            <person name="McEvoy S.L."/>
            <person name="Sezen U.U."/>
            <person name="Trouern-Trend A."/>
            <person name="McMahon S.M."/>
            <person name="Schaberg P.G."/>
            <person name="Yang J."/>
            <person name="Wegrzyn J.L."/>
            <person name="Swenson N.G."/>
        </authorList>
    </citation>
    <scope>NUCLEOTIDE SEQUENCE</scope>
    <source>
        <strain evidence="2">91603</strain>
    </source>
</reference>
<dbReference type="FunFam" id="3.90.550.50:FF:000006">
    <property type="entry name" value="Fringe-related protein-like"/>
    <property type="match status" value="1"/>
</dbReference>
<feature type="transmembrane region" description="Helical" evidence="1">
    <location>
        <begin position="32"/>
        <end position="54"/>
    </location>
</feature>
<keyword evidence="1" id="KW-1133">Transmembrane helix</keyword>
<protein>
    <submittedName>
        <fullName evidence="2">Uncharacterized protein</fullName>
    </submittedName>
</protein>
<dbReference type="Gene3D" id="3.90.550.50">
    <property type="match status" value="1"/>
</dbReference>
<dbReference type="EMBL" id="JAJSOW010000108">
    <property type="protein sequence ID" value="KAI9153923.1"/>
    <property type="molecule type" value="Genomic_DNA"/>
</dbReference>
<evidence type="ECO:0000313" key="2">
    <source>
        <dbReference type="EMBL" id="KAI9153923.1"/>
    </source>
</evidence>
<keyword evidence="1" id="KW-0472">Membrane</keyword>
<keyword evidence="1" id="KW-0812">Transmembrane</keyword>
<sequence>MSSTTRETIHDPFKAWRFQVFPTMKPSEVFNVIMKTTFAVFTILSVSLFSYYAFSNQVILRSCPQCDILFRHRKFSDINDNIPSDSHEKTNISHIMFGIGGSANSWNDRRLYSDLWWKPNVTRGFVWLDEKPPENYTWPETSPAYRVSADTSRFNYTCSYGSRSALRIARIVKESFELGLDNVRWFVMGDDDTVFFVENLVTVLSKYDHNQMYYIGGNSESVEQDMIHSYTMAYGGGGFAVSYPLAAELVRVLDGCLDRYASYYGSDQKVQGCIAEIGVQITKEPGFHQFDIRGSPYGLLAAHPVAPLVSLHHLDYVDSIFPNLTRIEALKKLISPYKMDPDRAVQHSFCYDLNRNWSISVSWGYTVQLYPSLVTAKTLETAYLTFKSWRTWKEEPFTFNTQPLSQDPCERPIVYFLDRVGRVGQDKTLTTYKRQSNELDKNCDRVDYSPALAVQQFHVSASTLQPEIWKMAPRRQCCEIINGREGMIEVKIRGCNQYESTKMAHHTLRNSDDTQAAVGDKNPTIRRMAEEAANPTMGLLTRILENQNRLIEDLARDRQVPR</sequence>
<reference evidence="2" key="2">
    <citation type="submission" date="2023-02" db="EMBL/GenBank/DDBJ databases">
        <authorList>
            <person name="Swenson N.G."/>
            <person name="Wegrzyn J.L."/>
            <person name="Mcevoy S.L."/>
        </authorList>
    </citation>
    <scope>NUCLEOTIDE SEQUENCE</scope>
    <source>
        <strain evidence="2">91603</strain>
        <tissue evidence="2">Leaf</tissue>
    </source>
</reference>
<accession>A0AAD5I7F2</accession>
<dbReference type="Proteomes" id="UP001064489">
    <property type="component" value="Chromosome 11"/>
</dbReference>
<dbReference type="AlphaFoldDB" id="A0AAD5I7F2"/>
<dbReference type="PANTHER" id="PTHR10811">
    <property type="entry name" value="FRINGE-RELATED"/>
    <property type="match status" value="1"/>
</dbReference>
<organism evidence="2 3">
    <name type="scientific">Acer negundo</name>
    <name type="common">Box elder</name>
    <dbReference type="NCBI Taxonomy" id="4023"/>
    <lineage>
        <taxon>Eukaryota</taxon>
        <taxon>Viridiplantae</taxon>
        <taxon>Streptophyta</taxon>
        <taxon>Embryophyta</taxon>
        <taxon>Tracheophyta</taxon>
        <taxon>Spermatophyta</taxon>
        <taxon>Magnoliopsida</taxon>
        <taxon>eudicotyledons</taxon>
        <taxon>Gunneridae</taxon>
        <taxon>Pentapetalae</taxon>
        <taxon>rosids</taxon>
        <taxon>malvids</taxon>
        <taxon>Sapindales</taxon>
        <taxon>Sapindaceae</taxon>
        <taxon>Hippocastanoideae</taxon>
        <taxon>Acereae</taxon>
        <taxon>Acer</taxon>
    </lineage>
</organism>